<organism evidence="2 3">
    <name type="scientific">Klugiella xanthotipulae</name>
    <dbReference type="NCBI Taxonomy" id="244735"/>
    <lineage>
        <taxon>Bacteria</taxon>
        <taxon>Bacillati</taxon>
        <taxon>Actinomycetota</taxon>
        <taxon>Actinomycetes</taxon>
        <taxon>Micrococcales</taxon>
        <taxon>Microbacteriaceae</taxon>
        <taxon>Klugiella</taxon>
    </lineage>
</organism>
<proteinExistence type="predicted"/>
<evidence type="ECO:0000313" key="2">
    <source>
        <dbReference type="EMBL" id="TQM61125.1"/>
    </source>
</evidence>
<dbReference type="InterPro" id="IPR012654">
    <property type="entry name" value="CHP02391"/>
</dbReference>
<evidence type="ECO:0000259" key="1">
    <source>
        <dbReference type="Pfam" id="PF09509"/>
    </source>
</evidence>
<keyword evidence="3" id="KW-1185">Reference proteome</keyword>
<feature type="domain" description="Conserved hypothetical protein CHP02391" evidence="1">
    <location>
        <begin position="111"/>
        <end position="229"/>
    </location>
</feature>
<comment type="caution">
    <text evidence="2">The sequence shown here is derived from an EMBL/GenBank/DDBJ whole genome shotgun (WGS) entry which is preliminary data.</text>
</comment>
<dbReference type="OrthoDB" id="4303890at2"/>
<dbReference type="Proteomes" id="UP000318331">
    <property type="component" value="Unassembled WGS sequence"/>
</dbReference>
<gene>
    <name evidence="2" type="ORF">FB466_2056</name>
</gene>
<dbReference type="RefSeq" id="WP_141918239.1">
    <property type="nucleotide sequence ID" value="NZ_BAAAYS010000016.1"/>
</dbReference>
<sequence>MKPERAIIELRNLNDCAASDPAVQADTPANKEWKAKVQAVLQQSLGSDSTIVEDFSKLKYSMGFWTGAPGEDEIHAEFFRSRMRDACSIIDAAIYVLEIAVGPSAADSTQYDSGLWSHVRHSVIEERWEQVPSAACIYVEHKVRQWAGNPVGSDGKKLVGHSLFTKALNSGGPLALGSQPNETDGWRNLGTGLIAAIGNVDRHGIQDRNDVKKYALGVLGLSSLLLSQIKLQHSDLMDQNDKQK</sequence>
<dbReference type="EMBL" id="VFPN01000003">
    <property type="protein sequence ID" value="TQM61125.1"/>
    <property type="molecule type" value="Genomic_DNA"/>
</dbReference>
<dbReference type="Pfam" id="PF09509">
    <property type="entry name" value="Hypoth_Ymh"/>
    <property type="match status" value="1"/>
</dbReference>
<name>A0A543HS42_9MICO</name>
<evidence type="ECO:0000313" key="3">
    <source>
        <dbReference type="Proteomes" id="UP000318331"/>
    </source>
</evidence>
<accession>A0A543HS42</accession>
<dbReference type="AlphaFoldDB" id="A0A543HS42"/>
<protein>
    <submittedName>
        <fullName evidence="2">Uncharacterized protein Ymh</fullName>
    </submittedName>
</protein>
<reference evidence="2 3" key="1">
    <citation type="submission" date="2019-06" db="EMBL/GenBank/DDBJ databases">
        <title>Sequencing the genomes of 1000 actinobacteria strains.</title>
        <authorList>
            <person name="Klenk H.-P."/>
        </authorList>
    </citation>
    <scope>NUCLEOTIDE SEQUENCE [LARGE SCALE GENOMIC DNA]</scope>
    <source>
        <strain evidence="2 3">DSM 18031</strain>
    </source>
</reference>